<name>A0A844YHM7_9SPHN</name>
<feature type="domain" description="Core-binding (CB)" evidence="7">
    <location>
        <begin position="114"/>
        <end position="194"/>
    </location>
</feature>
<evidence type="ECO:0000313" key="8">
    <source>
        <dbReference type="EMBL" id="MXO63437.1"/>
    </source>
</evidence>
<dbReference type="RefSeq" id="WP_160675094.1">
    <property type="nucleotide sequence ID" value="NZ_WTYN01000001.1"/>
</dbReference>
<dbReference type="AlphaFoldDB" id="A0A844YHM7"/>
<dbReference type="InterPro" id="IPR044068">
    <property type="entry name" value="CB"/>
</dbReference>
<evidence type="ECO:0000256" key="4">
    <source>
        <dbReference type="ARBA" id="ARBA00023172"/>
    </source>
</evidence>
<dbReference type="InterPro" id="IPR002104">
    <property type="entry name" value="Integrase_catalytic"/>
</dbReference>
<evidence type="ECO:0000256" key="5">
    <source>
        <dbReference type="PROSITE-ProRule" id="PRU01248"/>
    </source>
</evidence>
<dbReference type="Gene3D" id="3.30.160.390">
    <property type="entry name" value="Integrase, DNA-binding domain"/>
    <property type="match status" value="1"/>
</dbReference>
<evidence type="ECO:0000259" key="6">
    <source>
        <dbReference type="PROSITE" id="PS51898"/>
    </source>
</evidence>
<dbReference type="InterPro" id="IPR011010">
    <property type="entry name" value="DNA_brk_join_enz"/>
</dbReference>
<keyword evidence="2" id="KW-0229">DNA integration</keyword>
<dbReference type="Proteomes" id="UP000445582">
    <property type="component" value="Unassembled WGS sequence"/>
</dbReference>
<sequence>MAKLTAKFVEKAKPGRYADGGGLYLLVKSASAKSWVLRVMADGPNGWARRDIGLGAVATESLARPSNIADDIPLEQRARLTLAEARELAVRLRNVAKAGGDPATERRKDRSPPPTFEKAAIAAHEALRGGWSSKTADAFLASLETHAFPSLGSRRVSDIDAGDIANALHPIWNAKPSIARKVRQRIGKVLDYAKAKNWRDTETPRMSVSTLVGKPKEGGNFAAMPWKEVPAYFEKLGGDAETVGRLALMFTIATACRSGEAREARWKHIKGDDWNRPTELQRKTGKAHTITLNAAALAVLDRAKAFSDSADPEAVIFPSRKRTELSDMALSKIMRDAGLPYVPHGFRSSFRDWAAERMPQIPDPVAEAALGHVVPDGVVKAYKRTTFIQMRRELLDAWGRFITGEESNVVRLDERRA</sequence>
<evidence type="ECO:0000256" key="2">
    <source>
        <dbReference type="ARBA" id="ARBA00022908"/>
    </source>
</evidence>
<dbReference type="PANTHER" id="PTHR30629:SF2">
    <property type="entry name" value="PROPHAGE INTEGRASE INTS-RELATED"/>
    <property type="match status" value="1"/>
</dbReference>
<dbReference type="GO" id="GO:0003677">
    <property type="term" value="F:DNA binding"/>
    <property type="evidence" value="ECO:0007669"/>
    <property type="project" value="UniProtKB-UniRule"/>
</dbReference>
<dbReference type="InterPro" id="IPR038488">
    <property type="entry name" value="Integrase_DNA-bd_sf"/>
</dbReference>
<keyword evidence="9" id="KW-1185">Reference proteome</keyword>
<dbReference type="InterPro" id="IPR050808">
    <property type="entry name" value="Phage_Integrase"/>
</dbReference>
<dbReference type="Gene3D" id="1.10.150.130">
    <property type="match status" value="1"/>
</dbReference>
<gene>
    <name evidence="8" type="ORF">GRI48_10480</name>
</gene>
<accession>A0A844YHM7</accession>
<comment type="caution">
    <text evidence="8">The sequence shown here is derived from an EMBL/GenBank/DDBJ whole genome shotgun (WGS) entry which is preliminary data.</text>
</comment>
<comment type="similarity">
    <text evidence="1">Belongs to the 'phage' integrase family.</text>
</comment>
<dbReference type="PROSITE" id="PS51900">
    <property type="entry name" value="CB"/>
    <property type="match status" value="1"/>
</dbReference>
<evidence type="ECO:0000256" key="1">
    <source>
        <dbReference type="ARBA" id="ARBA00008857"/>
    </source>
</evidence>
<dbReference type="PROSITE" id="PS51898">
    <property type="entry name" value="TYR_RECOMBINASE"/>
    <property type="match status" value="1"/>
</dbReference>
<dbReference type="Pfam" id="PF22022">
    <property type="entry name" value="Phage_int_M"/>
    <property type="match status" value="1"/>
</dbReference>
<dbReference type="GO" id="GO:0006310">
    <property type="term" value="P:DNA recombination"/>
    <property type="evidence" value="ECO:0007669"/>
    <property type="project" value="UniProtKB-KW"/>
</dbReference>
<dbReference type="InterPro" id="IPR053876">
    <property type="entry name" value="Phage_int_M"/>
</dbReference>
<dbReference type="GO" id="GO:0015074">
    <property type="term" value="P:DNA integration"/>
    <property type="evidence" value="ECO:0007669"/>
    <property type="project" value="UniProtKB-KW"/>
</dbReference>
<keyword evidence="3 5" id="KW-0238">DNA-binding</keyword>
<reference evidence="8 9" key="1">
    <citation type="submission" date="2019-12" db="EMBL/GenBank/DDBJ databases">
        <title>Genomic-based taxomic classification of the family Erythrobacteraceae.</title>
        <authorList>
            <person name="Xu L."/>
        </authorList>
    </citation>
    <scope>NUCLEOTIDE SEQUENCE [LARGE SCALE GENOMIC DNA]</scope>
    <source>
        <strain evidence="8 9">MCCC 1A09965</strain>
    </source>
</reference>
<evidence type="ECO:0000256" key="3">
    <source>
        <dbReference type="ARBA" id="ARBA00023125"/>
    </source>
</evidence>
<keyword evidence="4" id="KW-0233">DNA recombination</keyword>
<evidence type="ECO:0000259" key="7">
    <source>
        <dbReference type="PROSITE" id="PS51900"/>
    </source>
</evidence>
<dbReference type="Pfam" id="PF00589">
    <property type="entry name" value="Phage_integrase"/>
    <property type="match status" value="1"/>
</dbReference>
<evidence type="ECO:0000313" key="9">
    <source>
        <dbReference type="Proteomes" id="UP000445582"/>
    </source>
</evidence>
<dbReference type="Pfam" id="PF13356">
    <property type="entry name" value="Arm-DNA-bind_3"/>
    <property type="match status" value="1"/>
</dbReference>
<dbReference type="OrthoDB" id="7388552at2"/>
<proteinExistence type="inferred from homology"/>
<dbReference type="InterPro" id="IPR013762">
    <property type="entry name" value="Integrase-like_cat_sf"/>
</dbReference>
<feature type="domain" description="Tyr recombinase" evidence="6">
    <location>
        <begin position="219"/>
        <end position="395"/>
    </location>
</feature>
<organism evidence="8 9">
    <name type="scientific">Qipengyuania oceanensis</name>
    <dbReference type="NCBI Taxonomy" id="1463597"/>
    <lineage>
        <taxon>Bacteria</taxon>
        <taxon>Pseudomonadati</taxon>
        <taxon>Pseudomonadota</taxon>
        <taxon>Alphaproteobacteria</taxon>
        <taxon>Sphingomonadales</taxon>
        <taxon>Erythrobacteraceae</taxon>
        <taxon>Qipengyuania</taxon>
    </lineage>
</organism>
<dbReference type="Gene3D" id="1.10.443.10">
    <property type="entry name" value="Intergrase catalytic core"/>
    <property type="match status" value="1"/>
</dbReference>
<dbReference type="InterPro" id="IPR010998">
    <property type="entry name" value="Integrase_recombinase_N"/>
</dbReference>
<dbReference type="EMBL" id="WTYN01000001">
    <property type="protein sequence ID" value="MXO63437.1"/>
    <property type="molecule type" value="Genomic_DNA"/>
</dbReference>
<dbReference type="SUPFAM" id="SSF56349">
    <property type="entry name" value="DNA breaking-rejoining enzymes"/>
    <property type="match status" value="1"/>
</dbReference>
<dbReference type="InterPro" id="IPR025166">
    <property type="entry name" value="Integrase_DNA_bind_dom"/>
</dbReference>
<dbReference type="PANTHER" id="PTHR30629">
    <property type="entry name" value="PROPHAGE INTEGRASE"/>
    <property type="match status" value="1"/>
</dbReference>
<protein>
    <submittedName>
        <fullName evidence="8">Integrase arm-type DNA-binding domain-containing protein</fullName>
    </submittedName>
</protein>